<dbReference type="Gene3D" id="3.30.470.20">
    <property type="entry name" value="ATP-grasp fold, B domain"/>
    <property type="match status" value="1"/>
</dbReference>
<dbReference type="Proteomes" id="UP000192927">
    <property type="component" value="Unassembled WGS sequence"/>
</dbReference>
<keyword evidence="5" id="KW-1185">Reference proteome</keyword>
<feature type="signal peptide" evidence="2">
    <location>
        <begin position="1"/>
        <end position="20"/>
    </location>
</feature>
<name>A0A1W5CUJ9_9LECA</name>
<dbReference type="AlphaFoldDB" id="A0A1W5CUJ9"/>
<feature type="compositionally biased region" description="Basic and acidic residues" evidence="1">
    <location>
        <begin position="827"/>
        <end position="840"/>
    </location>
</feature>
<dbReference type="NCBIfam" id="TIGR00087">
    <property type="entry name" value="surE"/>
    <property type="match status" value="1"/>
</dbReference>
<dbReference type="PROSITE" id="PS51221">
    <property type="entry name" value="TTL"/>
    <property type="match status" value="1"/>
</dbReference>
<reference evidence="5" key="1">
    <citation type="submission" date="2017-03" db="EMBL/GenBank/DDBJ databases">
        <authorList>
            <person name="Sharma R."/>
            <person name="Thines M."/>
        </authorList>
    </citation>
    <scope>NUCLEOTIDE SEQUENCE [LARGE SCALE GENOMIC DNA]</scope>
</reference>
<dbReference type="Pfam" id="PF10281">
    <property type="entry name" value="Ish1"/>
    <property type="match status" value="7"/>
</dbReference>
<dbReference type="SUPFAM" id="SSF64167">
    <property type="entry name" value="SurE-like"/>
    <property type="match status" value="1"/>
</dbReference>
<dbReference type="EMBL" id="FWEW01000309">
    <property type="protein sequence ID" value="SLM34501.1"/>
    <property type="molecule type" value="Genomic_DNA"/>
</dbReference>
<evidence type="ECO:0000256" key="2">
    <source>
        <dbReference type="SAM" id="SignalP"/>
    </source>
</evidence>
<proteinExistence type="predicted"/>
<dbReference type="GO" id="GO:0016874">
    <property type="term" value="F:ligase activity"/>
    <property type="evidence" value="ECO:0007669"/>
    <property type="project" value="UniProtKB-KW"/>
</dbReference>
<accession>A0A1W5CUJ9</accession>
<dbReference type="GO" id="GO:0016787">
    <property type="term" value="F:hydrolase activity"/>
    <property type="evidence" value="ECO:0007669"/>
    <property type="project" value="InterPro"/>
</dbReference>
<dbReference type="InterPro" id="IPR027746">
    <property type="entry name" value="TTL"/>
</dbReference>
<dbReference type="InterPro" id="IPR002828">
    <property type="entry name" value="SurE-like_Pase/nucleotidase"/>
</dbReference>
<feature type="domain" description="Survival protein SurE-like phosphatase/nucleotidase" evidence="3">
    <location>
        <begin position="596"/>
        <end position="810"/>
    </location>
</feature>
<evidence type="ECO:0000313" key="4">
    <source>
        <dbReference type="EMBL" id="SLM34501.1"/>
    </source>
</evidence>
<dbReference type="InterPro" id="IPR036523">
    <property type="entry name" value="SurE-like_sf"/>
</dbReference>
<keyword evidence="4" id="KW-0436">Ligase</keyword>
<dbReference type="PANTHER" id="PTHR47551">
    <property type="entry name" value="TUBULIN--TYROSINE LIGASE PBY1-RELATED"/>
    <property type="match status" value="1"/>
</dbReference>
<dbReference type="GO" id="GO:0000932">
    <property type="term" value="C:P-body"/>
    <property type="evidence" value="ECO:0007669"/>
    <property type="project" value="TreeGrafter"/>
</dbReference>
<dbReference type="Pfam" id="PF03133">
    <property type="entry name" value="TTL"/>
    <property type="match status" value="2"/>
</dbReference>
<dbReference type="Pfam" id="PF01975">
    <property type="entry name" value="SurE"/>
    <property type="match status" value="1"/>
</dbReference>
<sequence length="1270" mass="139938">MKFAWSTILVLALATEGTVASTWFGKAAYNKWHETELERWLSDHNVPYPTPADRKDLENLVKNNWNAKVGEPYNEWDSAQLQSYLKSKGYEAKAGTEANKESLISQVKHYWTDTADSASESYHNVKDWVFDSWTDSQLKLFLDKHGIPAPQPRKRDTMLAAIRENYESIAKKLDQTVHYPGNWLYETWTESDLKEFLDERGVPVPQPTTRDKLIASVRRNSRLASLNMKDTAASASASANAVKESLSDALFDSWSDSDIKAWADKNGIKVPQGSKRNELLALARKHRSSLYGDNVASSASSAFGAATSKAGNQYAAATEDASLKAEDLFNSAIGTWSESRLKAFLDARGVPVPQGGKKDELLAAVRLNKQKASTGWSAWTFDTWTTENLQKWLATQNKKAANKAGASRDELLKQAQDAYASASKSGGSSYASVTSYLAAATDAAKDTTFDTWSDSDLKSYLDSYGIPVPQNGKTDELKAMARRNANYFRYGTSTPQGTIFARIQASAQWVLDQLKIGAASGRKEASYQGEKAADYVKEGVTSATNRAGEQAQKAGDKIKEEFYGDLLHTAAICPSLSRIDWDCVFAIALGLRTMHILVTNDDGPPSNQSSPYVHSLVKTLQEAGHTVSVILPHVQRSWIGKAHFVGQVSKPTYFRPGTLHKDDGTTHSTPMPVDAEGEEWVLVDGTPATCAQLGIYHFFQDRGPADLVISGPNYGRNSTALFSLSSGTIGGAMEAATNRKKAIALSYAFYSRDHDPTIIAGASRLSVKLIEHLYNNWGQEVDLYTINMPLVEGVEHNKIMYTNTLQNYWSSGSSFQEIEPTEDEMDSDQRESEIRKKEENSSTSSVPNASTKHTHKHFKWAPKFADIAKSIDESPPGNDGWAISEGYTSVTPLKVNFMHALPGLQGELKLDSIIAQPTADGAAGQTFPKIYALIKYEDEYVQPLILMALESQLPPSSYSLISSIASLPQPSSPVLQIASYESLDFDHLLAHPTTSLANAYIIRKALIRKHYLAHTVSSWLTKHPESILKHHVKPAVDFELDYAEFLDEALLEAYELHESFARNEDKDPSDREWWILKPSMSDRGQGIRLFSTEAELRAIFEAWEAEHPDSETDCTSDHQESPSPYVLATGALRVYVYKEMLALFAPLPYSAPGRSPSSNAASSAADAPDSHAPDLRAHLTNTCLQSRAGSSLAHECSVRHFDSLPACLPSLPPHWQSRATAQIDALTAELFAAAAMGQTVHFQARPNAFEVFGVDWLVDARGEYKSLTGD</sequence>
<organism evidence="4 5">
    <name type="scientific">Lasallia pustulata</name>
    <dbReference type="NCBI Taxonomy" id="136370"/>
    <lineage>
        <taxon>Eukaryota</taxon>
        <taxon>Fungi</taxon>
        <taxon>Dikarya</taxon>
        <taxon>Ascomycota</taxon>
        <taxon>Pezizomycotina</taxon>
        <taxon>Lecanoromycetes</taxon>
        <taxon>OSLEUM clade</taxon>
        <taxon>Umbilicariomycetidae</taxon>
        <taxon>Umbilicariales</taxon>
        <taxon>Umbilicariaceae</taxon>
        <taxon>Lasallia</taxon>
    </lineage>
</organism>
<evidence type="ECO:0000256" key="1">
    <source>
        <dbReference type="SAM" id="MobiDB-lite"/>
    </source>
</evidence>
<protein>
    <submittedName>
        <fullName evidence="4">Tubulin-tyrosine ligase/Tubulin polyglutamylase</fullName>
    </submittedName>
</protein>
<dbReference type="InterPro" id="IPR004344">
    <property type="entry name" value="TTL/TTLL_fam"/>
</dbReference>
<dbReference type="InterPro" id="IPR018803">
    <property type="entry name" value="Ish1/Msc1-like"/>
</dbReference>
<feature type="region of interest" description="Disordered" evidence="1">
    <location>
        <begin position="817"/>
        <end position="856"/>
    </location>
</feature>
<evidence type="ECO:0000259" key="3">
    <source>
        <dbReference type="Pfam" id="PF01975"/>
    </source>
</evidence>
<feature type="compositionally biased region" description="Polar residues" evidence="1">
    <location>
        <begin position="841"/>
        <end position="851"/>
    </location>
</feature>
<keyword evidence="2" id="KW-0732">Signal</keyword>
<evidence type="ECO:0000313" key="5">
    <source>
        <dbReference type="Proteomes" id="UP000192927"/>
    </source>
</evidence>
<feature type="chain" id="PRO_5013094309" evidence="2">
    <location>
        <begin position="21"/>
        <end position="1270"/>
    </location>
</feature>
<dbReference type="PANTHER" id="PTHR47551:SF1">
    <property type="entry name" value="TUBULIN--TYROSINE LIGASE PBY1-RELATED"/>
    <property type="match status" value="1"/>
</dbReference>
<dbReference type="Gene3D" id="3.40.1210.10">
    <property type="entry name" value="Survival protein SurE-like phosphatase/nucleotidase"/>
    <property type="match status" value="1"/>
</dbReference>